<proteinExistence type="predicted"/>
<evidence type="ECO:0000256" key="1">
    <source>
        <dbReference type="SAM" id="MobiDB-lite"/>
    </source>
</evidence>
<keyword evidence="3" id="KW-1185">Reference proteome</keyword>
<feature type="compositionally biased region" description="Basic and acidic residues" evidence="1">
    <location>
        <begin position="1"/>
        <end position="13"/>
    </location>
</feature>
<accession>A0AAV5UGJ3</accession>
<dbReference type="AlphaFoldDB" id="A0AAV5UGJ3"/>
<feature type="region of interest" description="Disordered" evidence="1">
    <location>
        <begin position="1"/>
        <end position="51"/>
    </location>
</feature>
<dbReference type="EMBL" id="BTSX01000006">
    <property type="protein sequence ID" value="GMT06064.1"/>
    <property type="molecule type" value="Genomic_DNA"/>
</dbReference>
<evidence type="ECO:0000313" key="3">
    <source>
        <dbReference type="Proteomes" id="UP001432027"/>
    </source>
</evidence>
<protein>
    <submittedName>
        <fullName evidence="2">Uncharacterized protein</fullName>
    </submittedName>
</protein>
<gene>
    <name evidence="2" type="ORF">PENTCL1PPCAC_28238</name>
</gene>
<organism evidence="2 3">
    <name type="scientific">Pristionchus entomophagus</name>
    <dbReference type="NCBI Taxonomy" id="358040"/>
    <lineage>
        <taxon>Eukaryota</taxon>
        <taxon>Metazoa</taxon>
        <taxon>Ecdysozoa</taxon>
        <taxon>Nematoda</taxon>
        <taxon>Chromadorea</taxon>
        <taxon>Rhabditida</taxon>
        <taxon>Rhabditina</taxon>
        <taxon>Diplogasteromorpha</taxon>
        <taxon>Diplogasteroidea</taxon>
        <taxon>Neodiplogasteridae</taxon>
        <taxon>Pristionchus</taxon>
    </lineage>
</organism>
<comment type="caution">
    <text evidence="2">The sequence shown here is derived from an EMBL/GenBank/DDBJ whole genome shotgun (WGS) entry which is preliminary data.</text>
</comment>
<sequence>AMGRLNHREESSMKRAWTTDDLQQQKMQPPHKKFDQHPIKPDPSNPSPTSSYFIPSIVPAISVTSIVSESFVDEEKRPQIRFLRYHEDPWQLIYQE</sequence>
<name>A0AAV5UGJ3_9BILA</name>
<reference evidence="2" key="1">
    <citation type="submission" date="2023-10" db="EMBL/GenBank/DDBJ databases">
        <title>Genome assembly of Pristionchus species.</title>
        <authorList>
            <person name="Yoshida K."/>
            <person name="Sommer R.J."/>
        </authorList>
    </citation>
    <scope>NUCLEOTIDE SEQUENCE</scope>
    <source>
        <strain evidence="2">RS0144</strain>
    </source>
</reference>
<evidence type="ECO:0000313" key="2">
    <source>
        <dbReference type="EMBL" id="GMT06064.1"/>
    </source>
</evidence>
<feature type="non-terminal residue" evidence="2">
    <location>
        <position position="96"/>
    </location>
</feature>
<dbReference type="Proteomes" id="UP001432027">
    <property type="component" value="Unassembled WGS sequence"/>
</dbReference>
<feature type="non-terminal residue" evidence="2">
    <location>
        <position position="1"/>
    </location>
</feature>